<keyword evidence="3" id="KW-1185">Reference proteome</keyword>
<evidence type="ECO:0000313" key="2">
    <source>
        <dbReference type="EnsemblPlants" id="OGLUM04G24570.1"/>
    </source>
</evidence>
<reference evidence="2" key="2">
    <citation type="submission" date="2018-05" db="EMBL/GenBank/DDBJ databases">
        <title>OgluRS3 (Oryza glumaepatula Reference Sequence Version 3).</title>
        <authorList>
            <person name="Zhang J."/>
            <person name="Kudrna D."/>
            <person name="Lee S."/>
            <person name="Talag J."/>
            <person name="Welchert J."/>
            <person name="Wing R.A."/>
        </authorList>
    </citation>
    <scope>NUCLEOTIDE SEQUENCE [LARGE SCALE GENOMIC DNA]</scope>
</reference>
<evidence type="ECO:0000313" key="3">
    <source>
        <dbReference type="Proteomes" id="UP000026961"/>
    </source>
</evidence>
<dbReference type="Proteomes" id="UP000026961">
    <property type="component" value="Chromosome 4"/>
</dbReference>
<feature type="compositionally biased region" description="Acidic residues" evidence="1">
    <location>
        <begin position="1"/>
        <end position="11"/>
    </location>
</feature>
<name>A0A0D9ZQE1_9ORYZ</name>
<feature type="region of interest" description="Disordered" evidence="1">
    <location>
        <begin position="1"/>
        <end position="37"/>
    </location>
</feature>
<dbReference type="EnsemblPlants" id="OGLUM04G24570.1">
    <property type="protein sequence ID" value="OGLUM04G24570.1"/>
    <property type="gene ID" value="OGLUM04G24570"/>
</dbReference>
<dbReference type="HOGENOM" id="CLU_2162346_0_0_1"/>
<proteinExistence type="predicted"/>
<reference evidence="2" key="1">
    <citation type="submission" date="2015-04" db="UniProtKB">
        <authorList>
            <consortium name="EnsemblPlants"/>
        </authorList>
    </citation>
    <scope>IDENTIFICATION</scope>
</reference>
<organism evidence="2">
    <name type="scientific">Oryza glumipatula</name>
    <dbReference type="NCBI Taxonomy" id="40148"/>
    <lineage>
        <taxon>Eukaryota</taxon>
        <taxon>Viridiplantae</taxon>
        <taxon>Streptophyta</taxon>
        <taxon>Embryophyta</taxon>
        <taxon>Tracheophyta</taxon>
        <taxon>Spermatophyta</taxon>
        <taxon>Magnoliopsida</taxon>
        <taxon>Liliopsida</taxon>
        <taxon>Poales</taxon>
        <taxon>Poaceae</taxon>
        <taxon>BOP clade</taxon>
        <taxon>Oryzoideae</taxon>
        <taxon>Oryzeae</taxon>
        <taxon>Oryzinae</taxon>
        <taxon>Oryza</taxon>
    </lineage>
</organism>
<dbReference type="Gramene" id="OGLUM04G24570.1">
    <property type="protein sequence ID" value="OGLUM04G24570.1"/>
    <property type="gene ID" value="OGLUM04G24570"/>
</dbReference>
<evidence type="ECO:0000256" key="1">
    <source>
        <dbReference type="SAM" id="MobiDB-lite"/>
    </source>
</evidence>
<sequence>MGIELTEEDGEERGRGTVEASSAGELHHGGDAGAESPPRCTALVLWLGGPRVAEWVKIGPRPLRSPWALGHLLTLIFRFGCWMDLHLRTFRRAHHRHVLLCHACTNSTIAR</sequence>
<protein>
    <submittedName>
        <fullName evidence="2">Uncharacterized protein</fullName>
    </submittedName>
</protein>
<accession>A0A0D9ZQE1</accession>
<dbReference type="AlphaFoldDB" id="A0A0D9ZQE1"/>